<dbReference type="InterPro" id="IPR050821">
    <property type="entry name" value="Cytosolic_carboxypeptidase"/>
</dbReference>
<dbReference type="OrthoDB" id="1119199at2"/>
<comment type="caution">
    <text evidence="5">The sequence shown here is derived from an EMBL/GenBank/DDBJ whole genome shotgun (WGS) entry which is preliminary data.</text>
</comment>
<evidence type="ECO:0000256" key="2">
    <source>
        <dbReference type="PROSITE-ProRule" id="PRU01379"/>
    </source>
</evidence>
<keyword evidence="6" id="KW-1185">Reference proteome</keyword>
<dbReference type="Proteomes" id="UP000261828">
    <property type="component" value="Unassembled WGS sequence"/>
</dbReference>
<evidence type="ECO:0000259" key="4">
    <source>
        <dbReference type="PROSITE" id="PS52035"/>
    </source>
</evidence>
<accession>A0A371JVD1</accession>
<comment type="cofactor">
    <cofactor evidence="1">
        <name>Zn(2+)</name>
        <dbReference type="ChEBI" id="CHEBI:29105"/>
    </cofactor>
</comment>
<dbReference type="GO" id="GO:0004181">
    <property type="term" value="F:metallocarboxypeptidase activity"/>
    <property type="evidence" value="ECO:0007669"/>
    <property type="project" value="InterPro"/>
</dbReference>
<dbReference type="RefSeq" id="WP_116183648.1">
    <property type="nucleotide sequence ID" value="NZ_QTJX01000001.1"/>
</dbReference>
<dbReference type="Gene3D" id="3.40.630.10">
    <property type="entry name" value="Zn peptidases"/>
    <property type="match status" value="1"/>
</dbReference>
<dbReference type="PROSITE" id="PS52035">
    <property type="entry name" value="PEPTIDASE_M14"/>
    <property type="match status" value="1"/>
</dbReference>
<dbReference type="AlphaFoldDB" id="A0A371JVD1"/>
<evidence type="ECO:0000256" key="3">
    <source>
        <dbReference type="SAM" id="MobiDB-lite"/>
    </source>
</evidence>
<dbReference type="SMART" id="SM00631">
    <property type="entry name" value="Zn_pept"/>
    <property type="match status" value="1"/>
</dbReference>
<evidence type="ECO:0000313" key="5">
    <source>
        <dbReference type="EMBL" id="RDY61767.1"/>
    </source>
</evidence>
<dbReference type="PANTHER" id="PTHR12756:SF11">
    <property type="entry name" value="CYTOSOLIC CARBOXYPEPTIDASE 1"/>
    <property type="match status" value="1"/>
</dbReference>
<dbReference type="CDD" id="cd06237">
    <property type="entry name" value="M14_Nna1-like"/>
    <property type="match status" value="1"/>
</dbReference>
<reference evidence="5 6" key="1">
    <citation type="submission" date="2018-08" db="EMBL/GenBank/DDBJ databases">
        <title>Muricauda nanhaiensis sp. nov., isolated from seawater of the South China Sea.</title>
        <authorList>
            <person name="Dang Y."/>
        </authorList>
    </citation>
    <scope>NUCLEOTIDE SEQUENCE [LARGE SCALE GENOMIC DNA]</scope>
    <source>
        <strain evidence="5 6">SM1704</strain>
    </source>
</reference>
<dbReference type="PANTHER" id="PTHR12756">
    <property type="entry name" value="CYTOSOLIC CARBOXYPEPTIDASE"/>
    <property type="match status" value="1"/>
</dbReference>
<gene>
    <name evidence="5" type="ORF">DX873_06360</name>
</gene>
<evidence type="ECO:0000313" key="6">
    <source>
        <dbReference type="Proteomes" id="UP000261828"/>
    </source>
</evidence>
<feature type="active site" description="Proton donor/acceptor" evidence="2">
    <location>
        <position position="392"/>
    </location>
</feature>
<dbReference type="SUPFAM" id="SSF53187">
    <property type="entry name" value="Zn-dependent exopeptidases"/>
    <property type="match status" value="1"/>
</dbReference>
<dbReference type="Pfam" id="PF00246">
    <property type="entry name" value="Peptidase_M14"/>
    <property type="match status" value="1"/>
</dbReference>
<dbReference type="InterPro" id="IPR000834">
    <property type="entry name" value="Peptidase_M14"/>
</dbReference>
<protein>
    <recommendedName>
        <fullName evidence="4">Peptidase M14 domain-containing protein</fullName>
    </recommendedName>
</protein>
<evidence type="ECO:0000256" key="1">
    <source>
        <dbReference type="ARBA" id="ARBA00001947"/>
    </source>
</evidence>
<name>A0A371JVD1_9FLAO</name>
<sequence>MILLISCTTSCKKNNDSSDKEKTGYTGQAPSSVVPTVDKPIQKQWKGTWALTDSTTFFSNDFDGARLNGVAYDGNDHYTIWITAENTPINVSPWYAFKVWSTTERDITIQLTYQDSRNRYYPKISTDGKIFKSLDSISFKPINPGEGDFGIKAAPESAEITISVSENPTWVSAQELYTSTVVKTWIDSLSVKPFVKNYPVGLSKEGRTMHLMEINENEESKKALMIISRQHPPEVTGFLAMKSFIETISGDSELAVNFRKEHTVFVVPLMNPDGVDNGHWRHNMGGIDLNRDWQNFNQPETKNVRDFLREKDKDYDFVFGADFHSTWDDIYYPIDTTVTGKKGKIIFDWIDNISQRLPQKKTNVAASTNIDPTMVSRTYFYVNHDMPSIVFELGDNTSRDFLKLKGQVAAEEIMKLLLSQEE</sequence>
<comment type="similarity">
    <text evidence="2">Belongs to the peptidase M14 family.</text>
</comment>
<feature type="region of interest" description="Disordered" evidence="3">
    <location>
        <begin position="12"/>
        <end position="31"/>
    </location>
</feature>
<proteinExistence type="inferred from homology"/>
<feature type="domain" description="Peptidase M14" evidence="4">
    <location>
        <begin position="175"/>
        <end position="422"/>
    </location>
</feature>
<dbReference type="EMBL" id="QTJX01000001">
    <property type="protein sequence ID" value="RDY61767.1"/>
    <property type="molecule type" value="Genomic_DNA"/>
</dbReference>
<feature type="compositionally biased region" description="Basic and acidic residues" evidence="3">
    <location>
        <begin position="13"/>
        <end position="23"/>
    </location>
</feature>
<dbReference type="GO" id="GO:0008270">
    <property type="term" value="F:zinc ion binding"/>
    <property type="evidence" value="ECO:0007669"/>
    <property type="project" value="InterPro"/>
</dbReference>
<organism evidence="5 6">
    <name type="scientific">Flagellimonas nanhaiensis</name>
    <dbReference type="NCBI Taxonomy" id="2292706"/>
    <lineage>
        <taxon>Bacteria</taxon>
        <taxon>Pseudomonadati</taxon>
        <taxon>Bacteroidota</taxon>
        <taxon>Flavobacteriia</taxon>
        <taxon>Flavobacteriales</taxon>
        <taxon>Flavobacteriaceae</taxon>
        <taxon>Flagellimonas</taxon>
    </lineage>
</organism>
<dbReference type="GO" id="GO:0006508">
    <property type="term" value="P:proteolysis"/>
    <property type="evidence" value="ECO:0007669"/>
    <property type="project" value="InterPro"/>
</dbReference>